<evidence type="ECO:0000256" key="6">
    <source>
        <dbReference type="ARBA" id="ARBA00022801"/>
    </source>
</evidence>
<dbReference type="FunFam" id="3.40.50.300:FF:001372">
    <property type="entry name" value="ATP-dependent DNA helicase chl1"/>
    <property type="match status" value="1"/>
</dbReference>
<comment type="similarity">
    <text evidence="3">Belongs to the DEAD box helicase family. DEAH subfamily. DDX11/CHL1 sub-subfamily.</text>
</comment>
<gene>
    <name evidence="17" type="primary">DDX11L8</name>
    <name evidence="17" type="ORF">T11_14645</name>
</gene>
<dbReference type="GO" id="GO:0003677">
    <property type="term" value="F:DNA binding"/>
    <property type="evidence" value="ECO:0007669"/>
    <property type="project" value="InterPro"/>
</dbReference>
<keyword evidence="10" id="KW-0411">Iron-sulfur</keyword>
<dbReference type="EC" id="5.6.2.3" evidence="13"/>
<dbReference type="GO" id="GO:0005634">
    <property type="term" value="C:nucleus"/>
    <property type="evidence" value="ECO:0007669"/>
    <property type="project" value="UniProtKB-SubCell"/>
</dbReference>
<evidence type="ECO:0000256" key="1">
    <source>
        <dbReference type="ARBA" id="ARBA00001966"/>
    </source>
</evidence>
<comment type="caution">
    <text evidence="17">The sequence shown here is derived from an EMBL/GenBank/DDBJ whole genome shotgun (WGS) entry which is preliminary data.</text>
</comment>
<dbReference type="PANTHER" id="PTHR11472">
    <property type="entry name" value="DNA REPAIR DEAD HELICASE RAD3/XP-D SUBFAMILY MEMBER"/>
    <property type="match status" value="1"/>
</dbReference>
<organism evidence="17 18">
    <name type="scientific">Trichinella zimbabwensis</name>
    <dbReference type="NCBI Taxonomy" id="268475"/>
    <lineage>
        <taxon>Eukaryota</taxon>
        <taxon>Metazoa</taxon>
        <taxon>Ecdysozoa</taxon>
        <taxon>Nematoda</taxon>
        <taxon>Enoplea</taxon>
        <taxon>Dorylaimia</taxon>
        <taxon>Trichinellida</taxon>
        <taxon>Trichinellidae</taxon>
        <taxon>Trichinella</taxon>
    </lineage>
</organism>
<keyword evidence="8" id="KW-0067">ATP-binding</keyword>
<evidence type="ECO:0000256" key="12">
    <source>
        <dbReference type="ARBA" id="ARBA00023242"/>
    </source>
</evidence>
<dbReference type="InterPro" id="IPR027417">
    <property type="entry name" value="P-loop_NTPase"/>
</dbReference>
<dbReference type="Pfam" id="PF13307">
    <property type="entry name" value="Helicase_C_2"/>
    <property type="match status" value="1"/>
</dbReference>
<evidence type="ECO:0000256" key="10">
    <source>
        <dbReference type="ARBA" id="ARBA00023014"/>
    </source>
</evidence>
<dbReference type="Proteomes" id="UP000055024">
    <property type="component" value="Unassembled WGS sequence"/>
</dbReference>
<comment type="subcellular location">
    <subcellularLocation>
        <location evidence="2">Nucleus</location>
    </subcellularLocation>
</comment>
<dbReference type="GO" id="GO:0046872">
    <property type="term" value="F:metal ion binding"/>
    <property type="evidence" value="ECO:0007669"/>
    <property type="project" value="UniProtKB-KW"/>
</dbReference>
<evidence type="ECO:0000256" key="11">
    <source>
        <dbReference type="ARBA" id="ARBA00023235"/>
    </source>
</evidence>
<dbReference type="SMART" id="SM00491">
    <property type="entry name" value="HELICc2"/>
    <property type="match status" value="1"/>
</dbReference>
<evidence type="ECO:0000313" key="18">
    <source>
        <dbReference type="Proteomes" id="UP000055024"/>
    </source>
</evidence>
<dbReference type="InterPro" id="IPR006554">
    <property type="entry name" value="Helicase-like_DEXD_c2"/>
</dbReference>
<keyword evidence="18" id="KW-1185">Reference proteome</keyword>
<dbReference type="InterPro" id="IPR014013">
    <property type="entry name" value="Helic_SF1/SF2_ATP-bd_DinG/Rad3"/>
</dbReference>
<keyword evidence="5" id="KW-0547">Nucleotide-binding</keyword>
<dbReference type="GO" id="GO:0005524">
    <property type="term" value="F:ATP binding"/>
    <property type="evidence" value="ECO:0007669"/>
    <property type="project" value="UniProtKB-KW"/>
</dbReference>
<dbReference type="Pfam" id="PF06733">
    <property type="entry name" value="DEAD_2"/>
    <property type="match status" value="1"/>
</dbReference>
<dbReference type="InterPro" id="IPR010614">
    <property type="entry name" value="RAD3-like_helicase_DEAD"/>
</dbReference>
<dbReference type="OrthoDB" id="267079at2759"/>
<keyword evidence="12" id="KW-0539">Nucleus</keyword>
<keyword evidence="15" id="KW-0175">Coiled coil</keyword>
<dbReference type="SMART" id="SM00488">
    <property type="entry name" value="DEXDc2"/>
    <property type="match status" value="1"/>
</dbReference>
<evidence type="ECO:0000256" key="14">
    <source>
        <dbReference type="ARBA" id="ARBA00048954"/>
    </source>
</evidence>
<protein>
    <recommendedName>
        <fullName evidence="13">DNA 5'-3' helicase</fullName>
        <ecNumber evidence="13">5.6.2.3</ecNumber>
    </recommendedName>
</protein>
<dbReference type="SUPFAM" id="SSF52540">
    <property type="entry name" value="P-loop containing nucleoside triphosphate hydrolases"/>
    <property type="match status" value="2"/>
</dbReference>
<evidence type="ECO:0000256" key="4">
    <source>
        <dbReference type="ARBA" id="ARBA00022723"/>
    </source>
</evidence>
<sequence>MDFSYFDDDFESLLNANPEVLDECDFAAEVDLSKRSSNSLVEFISSVDFGLKFKPYSVQLSFMRKLFETLEQNKIGIFESPTGTGKSLSLLCGSLTWLNRRRNNHIEELERTVAEKTKIIKETALENWLEEFDLKAEAQKSLDEAKTEVDQIRRVQERLCKVKSNFEDFNKKFLLGKRKLLDTATLSEDDNNELHDNDSELLIDYESEDDLNAACEKTVDIDERSDDEPECILKPKIYYCSRTHSQLAQIAQELCKSVYEESTTMVTLGSRQTLCINESVRKLKSVGLMNEKCLDLQKESSKVKKSDHGCSKKKKKSKCPFLRRDGIEKLADEVLYIRDIEDVLHMGTAVHACPYYACRKSVAAADIVLMPYQMFFNKATRNTCGLSLSECVVIVDEAHNLLETIESMYRFEICFQKLNLAKQQLQQYIQRYQSKFSAKNLLHLRHFETVLKFSANFLEKAVGKGESYSINEFACLIGIDSINCFKLYEFIEKSHLCAKLRGFTSRAGKYVSDQVEHFSVGLFHLVMSYISCFTNKIGDGRFLIEKTPSSSRIIFILLNPAAFLEDVFKEARSVILAGGTMEPISELNSRLFDILSIPKQRIVQFSCDHVVSNKNILPIILHTGPGGNVLKFDFSSRTSAAVFQELGNCLVKLSKIIPGGIVCFLPSYNYEETVFQYLKKSGLLQELAVKKEIFREPKSASDVNSVLSKYADVVMKFGTNNSSEKNGAFLFAVVGGKMSEGINFSDALARCVIMVGLPYPDITSSELKIKMKYLDEHVSNKNTAINAGREFYENICFKAVNQSIGRAIRHKDDYSAIIFLDSRYRNRKLWSKFSSWIRHLIVEADSFSTACNSLKKFYLQFEDTDDTSSTSCDEPPQWFIENVQETFFTVQYRFKRITVLLRKLFVKQNFYYKPATVALFAQILFVQRINLCKPPNTTTWIIFHPYIKSMNANVIDLIIRSDD</sequence>
<evidence type="ECO:0000313" key="17">
    <source>
        <dbReference type="EMBL" id="KRZ15792.1"/>
    </source>
</evidence>
<feature type="non-terminal residue" evidence="17">
    <location>
        <position position="963"/>
    </location>
</feature>
<evidence type="ECO:0000256" key="7">
    <source>
        <dbReference type="ARBA" id="ARBA00022806"/>
    </source>
</evidence>
<reference evidence="17 18" key="1">
    <citation type="submission" date="2015-01" db="EMBL/GenBank/DDBJ databases">
        <title>Evolution of Trichinella species and genotypes.</title>
        <authorList>
            <person name="Korhonen P.K."/>
            <person name="Edoardo P."/>
            <person name="Giuseppe L.R."/>
            <person name="Gasser R.B."/>
        </authorList>
    </citation>
    <scope>NUCLEOTIDE SEQUENCE [LARGE SCALE GENOMIC DNA]</scope>
    <source>
        <strain evidence="17">ISS1029</strain>
    </source>
</reference>
<dbReference type="GO" id="GO:0051536">
    <property type="term" value="F:iron-sulfur cluster binding"/>
    <property type="evidence" value="ECO:0007669"/>
    <property type="project" value="UniProtKB-KW"/>
</dbReference>
<dbReference type="PANTHER" id="PTHR11472:SF41">
    <property type="entry name" value="ATP-DEPENDENT DNA HELICASE DDX11-RELATED"/>
    <property type="match status" value="1"/>
</dbReference>
<dbReference type="GO" id="GO:0034085">
    <property type="term" value="P:establishment of sister chromatid cohesion"/>
    <property type="evidence" value="ECO:0007669"/>
    <property type="project" value="TreeGrafter"/>
</dbReference>
<dbReference type="STRING" id="268475.A0A0V1HZR2"/>
<keyword evidence="6" id="KW-0378">Hydrolase</keyword>
<dbReference type="Gene3D" id="3.40.50.300">
    <property type="entry name" value="P-loop containing nucleotide triphosphate hydrolases"/>
    <property type="match status" value="3"/>
</dbReference>
<dbReference type="NCBIfam" id="TIGR00604">
    <property type="entry name" value="rad3"/>
    <property type="match status" value="1"/>
</dbReference>
<evidence type="ECO:0000256" key="5">
    <source>
        <dbReference type="ARBA" id="ARBA00022741"/>
    </source>
</evidence>
<keyword evidence="9" id="KW-0408">Iron</keyword>
<evidence type="ECO:0000256" key="9">
    <source>
        <dbReference type="ARBA" id="ARBA00023004"/>
    </source>
</evidence>
<comment type="cofactor">
    <cofactor evidence="1">
        <name>[4Fe-4S] cluster</name>
        <dbReference type="ChEBI" id="CHEBI:49883"/>
    </cofactor>
</comment>
<feature type="coiled-coil region" evidence="15">
    <location>
        <begin position="106"/>
        <end position="155"/>
    </location>
</feature>
<keyword evidence="7 17" id="KW-0347">Helicase</keyword>
<dbReference type="GO" id="GO:0016818">
    <property type="term" value="F:hydrolase activity, acting on acid anhydrides, in phosphorus-containing anhydrides"/>
    <property type="evidence" value="ECO:0007669"/>
    <property type="project" value="InterPro"/>
</dbReference>
<evidence type="ECO:0000256" key="3">
    <source>
        <dbReference type="ARBA" id="ARBA00008435"/>
    </source>
</evidence>
<dbReference type="AlphaFoldDB" id="A0A0V1HZR2"/>
<dbReference type="EMBL" id="JYDP01000015">
    <property type="protein sequence ID" value="KRZ15792.1"/>
    <property type="molecule type" value="Genomic_DNA"/>
</dbReference>
<proteinExistence type="inferred from homology"/>
<feature type="domain" description="Helicase ATP-binding" evidence="16">
    <location>
        <begin position="45"/>
        <end position="448"/>
    </location>
</feature>
<dbReference type="GO" id="GO:0043139">
    <property type="term" value="F:5'-3' DNA helicase activity"/>
    <property type="evidence" value="ECO:0007669"/>
    <property type="project" value="UniProtKB-EC"/>
</dbReference>
<keyword evidence="4" id="KW-0479">Metal-binding</keyword>
<dbReference type="PROSITE" id="PS51193">
    <property type="entry name" value="HELICASE_ATP_BIND_2"/>
    <property type="match status" value="1"/>
</dbReference>
<dbReference type="InterPro" id="IPR013020">
    <property type="entry name" value="Rad3/Chl1-like"/>
</dbReference>
<dbReference type="InterPro" id="IPR006555">
    <property type="entry name" value="ATP-dep_Helicase_C"/>
</dbReference>
<evidence type="ECO:0000256" key="15">
    <source>
        <dbReference type="SAM" id="Coils"/>
    </source>
</evidence>
<keyword evidence="11" id="KW-0413">Isomerase</keyword>
<accession>A0A0V1HZR2</accession>
<dbReference type="InterPro" id="IPR045028">
    <property type="entry name" value="DinG/Rad3-like"/>
</dbReference>
<comment type="catalytic activity">
    <reaction evidence="14">
        <text>ATP + H2O = ADP + phosphate + H(+)</text>
        <dbReference type="Rhea" id="RHEA:13065"/>
        <dbReference type="ChEBI" id="CHEBI:15377"/>
        <dbReference type="ChEBI" id="CHEBI:15378"/>
        <dbReference type="ChEBI" id="CHEBI:30616"/>
        <dbReference type="ChEBI" id="CHEBI:43474"/>
        <dbReference type="ChEBI" id="CHEBI:456216"/>
        <dbReference type="EC" id="5.6.2.3"/>
    </reaction>
</comment>
<evidence type="ECO:0000256" key="8">
    <source>
        <dbReference type="ARBA" id="ARBA00022840"/>
    </source>
</evidence>
<evidence type="ECO:0000256" key="2">
    <source>
        <dbReference type="ARBA" id="ARBA00004123"/>
    </source>
</evidence>
<evidence type="ECO:0000256" key="13">
    <source>
        <dbReference type="ARBA" id="ARBA00044969"/>
    </source>
</evidence>
<dbReference type="GO" id="GO:0006139">
    <property type="term" value="P:nucleobase-containing compound metabolic process"/>
    <property type="evidence" value="ECO:0007669"/>
    <property type="project" value="InterPro"/>
</dbReference>
<evidence type="ECO:0000259" key="16">
    <source>
        <dbReference type="PROSITE" id="PS51193"/>
    </source>
</evidence>
<dbReference type="CDD" id="cd18788">
    <property type="entry name" value="SF2_C_XPD"/>
    <property type="match status" value="1"/>
</dbReference>
<name>A0A0V1HZR2_9BILA</name>